<feature type="compositionally biased region" description="Basic residues" evidence="1">
    <location>
        <begin position="209"/>
        <end position="219"/>
    </location>
</feature>
<dbReference type="AlphaFoldDB" id="A0A5A7ULS0"/>
<reference evidence="4 5" key="1">
    <citation type="submission" date="2019-08" db="EMBL/GenBank/DDBJ databases">
        <title>Draft genome sequences of two oriental melons (Cucumis melo L. var makuwa).</title>
        <authorList>
            <person name="Kwon S.-Y."/>
        </authorList>
    </citation>
    <scope>NUCLEOTIDE SEQUENCE [LARGE SCALE GENOMIC DNA]</scope>
    <source>
        <strain evidence="5">cv. Chang Bougi</strain>
        <strain evidence="4">cv. SW 3</strain>
        <tissue evidence="2">Leaf</tissue>
    </source>
</reference>
<dbReference type="EMBL" id="SSTE01008830">
    <property type="protein sequence ID" value="KAA0054399.1"/>
    <property type="molecule type" value="Genomic_DNA"/>
</dbReference>
<dbReference type="Proteomes" id="UP000321947">
    <property type="component" value="Unassembled WGS sequence"/>
</dbReference>
<evidence type="ECO:0000313" key="3">
    <source>
        <dbReference type="EMBL" id="TYJ96826.1"/>
    </source>
</evidence>
<proteinExistence type="predicted"/>
<feature type="compositionally biased region" description="Basic and acidic residues" evidence="1">
    <location>
        <begin position="159"/>
        <end position="186"/>
    </location>
</feature>
<evidence type="ECO:0000313" key="4">
    <source>
        <dbReference type="Proteomes" id="UP000321393"/>
    </source>
</evidence>
<accession>A0A5A7ULS0</accession>
<name>A0A5A7ULS0_CUCMM</name>
<sequence length="340" mass="38805">MNMQPRKERIEAPSHAYFVRPDSVHAQRPKISIADSVLEVHEWIRWEKFLHEETKIRLDVFNTFFATNYHLIDSYAMVKGEKVPFYAEEINTLYGLSNNLNEYHALRGWMKHYKDVLPFPSTVEKLCLKYLPTLAKYPQIKMSGRVNLAGLSRISSLHQNKEEERCQKTQKQRRPESESDKVEKSPPHQSTSRIEVDATKEIRYDPSPLKRKRIKLKNKRLVEENSPVQSNLQQELPPPVPLHDEPATTSKKSKTPPPPTKFSSSTKLPPPKIQTPHSFPLQQKTVLLGHAPSNPSIINLDSKYPDLNVSIVNLLEGDGDVENAAHNASSLNTAANDETP</sequence>
<organism evidence="2 4">
    <name type="scientific">Cucumis melo var. makuwa</name>
    <name type="common">Oriental melon</name>
    <dbReference type="NCBI Taxonomy" id="1194695"/>
    <lineage>
        <taxon>Eukaryota</taxon>
        <taxon>Viridiplantae</taxon>
        <taxon>Streptophyta</taxon>
        <taxon>Embryophyta</taxon>
        <taxon>Tracheophyta</taxon>
        <taxon>Spermatophyta</taxon>
        <taxon>Magnoliopsida</taxon>
        <taxon>eudicotyledons</taxon>
        <taxon>Gunneridae</taxon>
        <taxon>Pentapetalae</taxon>
        <taxon>rosids</taxon>
        <taxon>fabids</taxon>
        <taxon>Cucurbitales</taxon>
        <taxon>Cucurbitaceae</taxon>
        <taxon>Benincaseae</taxon>
        <taxon>Cucumis</taxon>
    </lineage>
</organism>
<dbReference type="Proteomes" id="UP000321393">
    <property type="component" value="Unassembled WGS sequence"/>
</dbReference>
<comment type="caution">
    <text evidence="2">The sequence shown here is derived from an EMBL/GenBank/DDBJ whole genome shotgun (WGS) entry which is preliminary data.</text>
</comment>
<gene>
    <name evidence="3" type="ORF">E5676_scaffold2750G00200</name>
    <name evidence="2" type="ORF">E6C27_scaffold24G001450</name>
</gene>
<feature type="compositionally biased region" description="Basic and acidic residues" evidence="1">
    <location>
        <begin position="194"/>
        <end position="204"/>
    </location>
</feature>
<evidence type="ECO:0000313" key="5">
    <source>
        <dbReference type="Proteomes" id="UP000321947"/>
    </source>
</evidence>
<evidence type="ECO:0000313" key="2">
    <source>
        <dbReference type="EMBL" id="KAA0054399.1"/>
    </source>
</evidence>
<dbReference type="EMBL" id="SSTD01019234">
    <property type="protein sequence ID" value="TYJ96826.1"/>
    <property type="molecule type" value="Genomic_DNA"/>
</dbReference>
<protein>
    <submittedName>
        <fullName evidence="2">Uncharacterized protein</fullName>
    </submittedName>
</protein>
<evidence type="ECO:0000256" key="1">
    <source>
        <dbReference type="SAM" id="MobiDB-lite"/>
    </source>
</evidence>
<feature type="region of interest" description="Disordered" evidence="1">
    <location>
        <begin position="159"/>
        <end position="277"/>
    </location>
</feature>